<dbReference type="EnsemblPlants" id="Zm00001eb158280_T001">
    <property type="protein sequence ID" value="Zm00001eb158280_P001"/>
    <property type="gene ID" value="Zm00001eb158280"/>
</dbReference>
<dbReference type="InParanoid" id="A0A804NG31"/>
<dbReference type="PANTHER" id="PTHR12775:SF2">
    <property type="entry name" value="REPLICATION TERMINATION FACTOR 2"/>
    <property type="match status" value="1"/>
</dbReference>
<name>A0A804NG31_MAIZE</name>
<dbReference type="Proteomes" id="UP000007305">
    <property type="component" value="Chromosome 3"/>
</dbReference>
<dbReference type="Pfam" id="PF04641">
    <property type="entry name" value="Rtf2"/>
    <property type="match status" value="1"/>
</dbReference>
<feature type="compositionally biased region" description="Basic residues" evidence="1">
    <location>
        <begin position="223"/>
        <end position="236"/>
    </location>
</feature>
<sequence>MLPAGHPRRAPPVLAPAALPLSLPARGPAWPPRDPAGPVRAPAVSICLAPRLHAPGAAATTGHGRESRECYLSMFLAKKPDKADPNEARLSRFTWCTLFGEPLAAPAVANRLGNLYNKKLLVEALLHKRGAQGVVPDPGPSRHGPPSTCTPGRAPTPPRTRSGFSAPSPASSSTPLGMRCGHVPDYRVWVLDPAEFTLMTSTDPTTSTRPLAVGGRPPGRLCRARGRHSSSHRLCHGRGPNQPPRSRYLRVEPWPPWLERCRRRPGYRRRVAAPPYCDGSAGPEDSSRGRGSRPRPHVGLRPPSRRPPCPGYFHVLRPGHEPCSL</sequence>
<evidence type="ECO:0000313" key="3">
    <source>
        <dbReference type="Proteomes" id="UP000007305"/>
    </source>
</evidence>
<dbReference type="AlphaFoldDB" id="A0A804NG31"/>
<dbReference type="InterPro" id="IPR006735">
    <property type="entry name" value="Rtf2"/>
</dbReference>
<proteinExistence type="predicted"/>
<evidence type="ECO:0000256" key="1">
    <source>
        <dbReference type="SAM" id="MobiDB-lite"/>
    </source>
</evidence>
<reference evidence="2" key="2">
    <citation type="submission" date="2019-07" db="EMBL/GenBank/DDBJ databases">
        <authorList>
            <person name="Seetharam A."/>
            <person name="Woodhouse M."/>
            <person name="Cannon E."/>
        </authorList>
    </citation>
    <scope>NUCLEOTIDE SEQUENCE [LARGE SCALE GENOMIC DNA]</scope>
    <source>
        <strain evidence="2">cv. B73</strain>
    </source>
</reference>
<keyword evidence="3" id="KW-1185">Reference proteome</keyword>
<feature type="region of interest" description="Disordered" evidence="1">
    <location>
        <begin position="132"/>
        <end position="177"/>
    </location>
</feature>
<feature type="region of interest" description="Disordered" evidence="1">
    <location>
        <begin position="223"/>
        <end position="247"/>
    </location>
</feature>
<protein>
    <submittedName>
        <fullName evidence="2">Uncharacterized protein</fullName>
    </submittedName>
</protein>
<feature type="region of interest" description="Disordered" evidence="1">
    <location>
        <begin position="272"/>
        <end position="313"/>
    </location>
</feature>
<dbReference type="PANTHER" id="PTHR12775">
    <property type="entry name" value="PROTEIN C20ORF43 HOMOLOG"/>
    <property type="match status" value="1"/>
</dbReference>
<accession>A0A804NG31</accession>
<organism evidence="2 3">
    <name type="scientific">Zea mays</name>
    <name type="common">Maize</name>
    <dbReference type="NCBI Taxonomy" id="4577"/>
    <lineage>
        <taxon>Eukaryota</taxon>
        <taxon>Viridiplantae</taxon>
        <taxon>Streptophyta</taxon>
        <taxon>Embryophyta</taxon>
        <taxon>Tracheophyta</taxon>
        <taxon>Spermatophyta</taxon>
        <taxon>Magnoliopsida</taxon>
        <taxon>Liliopsida</taxon>
        <taxon>Poales</taxon>
        <taxon>Poaceae</taxon>
        <taxon>PACMAD clade</taxon>
        <taxon>Panicoideae</taxon>
        <taxon>Andropogonodae</taxon>
        <taxon>Andropogoneae</taxon>
        <taxon>Tripsacinae</taxon>
        <taxon>Zea</taxon>
    </lineage>
</organism>
<dbReference type="Gramene" id="Zm00001eb158280_T001">
    <property type="protein sequence ID" value="Zm00001eb158280_P001"/>
    <property type="gene ID" value="Zm00001eb158280"/>
</dbReference>
<feature type="compositionally biased region" description="Low complexity" evidence="1">
    <location>
        <begin position="149"/>
        <end position="173"/>
    </location>
</feature>
<reference evidence="3" key="1">
    <citation type="submission" date="2015-12" db="EMBL/GenBank/DDBJ databases">
        <title>Update maize B73 reference genome by single molecule sequencing technologies.</title>
        <authorList>
            <consortium name="Maize Genome Sequencing Project"/>
            <person name="Ware D."/>
        </authorList>
    </citation>
    <scope>NUCLEOTIDE SEQUENCE [LARGE SCALE GENOMIC DNA]</scope>
    <source>
        <strain evidence="3">cv. B73</strain>
    </source>
</reference>
<reference evidence="2" key="3">
    <citation type="submission" date="2021-05" db="UniProtKB">
        <authorList>
            <consortium name="EnsemblPlants"/>
        </authorList>
    </citation>
    <scope>IDENTIFICATION</scope>
    <source>
        <strain evidence="2">cv. B73</strain>
    </source>
</reference>
<evidence type="ECO:0000313" key="2">
    <source>
        <dbReference type="EnsemblPlants" id="Zm00001eb158280_P001"/>
    </source>
</evidence>